<dbReference type="SUPFAM" id="SSF52374">
    <property type="entry name" value="Nucleotidylyl transferase"/>
    <property type="match status" value="1"/>
</dbReference>
<geneLocation type="plasmid" evidence="2">
    <name>2</name>
</geneLocation>
<dbReference type="InterPro" id="IPR008513">
    <property type="entry name" value="tRNA(Met)_cyd_acetate_ligase"/>
</dbReference>
<dbReference type="GO" id="GO:0003723">
    <property type="term" value="F:RNA binding"/>
    <property type="evidence" value="ECO:0007669"/>
    <property type="project" value="UniProtKB-KW"/>
</dbReference>
<dbReference type="RefSeq" id="WP_024544202.1">
    <property type="nucleotide sequence ID" value="NZ_BPLV01000002.1"/>
</dbReference>
<dbReference type="NCBIfam" id="NF010192">
    <property type="entry name" value="PRK13671.1"/>
    <property type="match status" value="1"/>
</dbReference>
<dbReference type="Gene3D" id="3.40.50.620">
    <property type="entry name" value="HUPs"/>
    <property type="match status" value="1"/>
</dbReference>
<proteinExistence type="predicted"/>
<dbReference type="EMBL" id="LR214939">
    <property type="protein sequence ID" value="VEU56432.1"/>
    <property type="molecule type" value="Genomic_DNA"/>
</dbReference>
<evidence type="ECO:0000313" key="2">
    <source>
        <dbReference type="EMBL" id="VEU56432.1"/>
    </source>
</evidence>
<dbReference type="InterPro" id="IPR014729">
    <property type="entry name" value="Rossmann-like_a/b/a_fold"/>
</dbReference>
<gene>
    <name evidence="2" type="ORF">NCTC10113_01341</name>
</gene>
<dbReference type="InterPro" id="IPR004821">
    <property type="entry name" value="Cyt_trans-like"/>
</dbReference>
<sequence length="308" mass="35323">MENSKPIIGLIAEFNPFHNGHIYLIKKIKEQFPDCFLIVALTSDVTQRGELTVASFEDRKNIALSYGVNKVVQLSDYETVQAAHIFVANAINLLLKENISHLVFGVSDKIADINVYLNSANAILKNNQKYNKLVKQNLDNGIAYSKSTALAALNILNIEKIPYPSDILGFEYVKYIVFNKLKIIPISIKRIVNHKSTKTNLNYASGTEIRKMIERQENISHFSPMKIRYPIPSIKDKYNLFQQIVFTSSLEELSQINLMSEGMESLFKKNIYINNYDEFVNACISKRYTRSRIQRVILSTIFNIKKQK</sequence>
<dbReference type="PANTHER" id="PTHR37825">
    <property type="entry name" value="TRNA(MET) CYTIDINE ACETATE LIGASE"/>
    <property type="match status" value="1"/>
</dbReference>
<accession>A0A448ZYT6</accession>
<reference evidence="2" key="1">
    <citation type="submission" date="2019-01" db="EMBL/GenBank/DDBJ databases">
        <authorList>
            <consortium name="Pathogen Informatics"/>
        </authorList>
    </citation>
    <scope>NUCLEOTIDE SEQUENCE [LARGE SCALE GENOMIC DNA]</scope>
    <source>
        <strain evidence="2">NCTC10113</strain>
    </source>
</reference>
<keyword evidence="2" id="KW-0808">Transferase</keyword>
<dbReference type="PANTHER" id="PTHR37825:SF1">
    <property type="entry name" value="TRNA(MET) CYTIDINE ACETATE LIGASE"/>
    <property type="match status" value="1"/>
</dbReference>
<organism evidence="2">
    <name type="scientific">Metamycoplasma salivarium</name>
    <name type="common">Mycoplasma salivarium</name>
    <dbReference type="NCBI Taxonomy" id="2124"/>
    <lineage>
        <taxon>Bacteria</taxon>
        <taxon>Bacillati</taxon>
        <taxon>Mycoplasmatota</taxon>
        <taxon>Mycoplasmoidales</taxon>
        <taxon>Metamycoplasmataceae</taxon>
        <taxon>Metamycoplasma</taxon>
    </lineage>
</organism>
<protein>
    <submittedName>
        <fullName evidence="2">Cytidyltransferase-like domain</fullName>
    </submittedName>
</protein>
<dbReference type="Pfam" id="PF05636">
    <property type="entry name" value="HIGH_NTase1"/>
    <property type="match status" value="1"/>
</dbReference>
<dbReference type="NCBIfam" id="TIGR00125">
    <property type="entry name" value="cyt_tran_rel"/>
    <property type="match status" value="1"/>
</dbReference>
<dbReference type="GO" id="GO:0016740">
    <property type="term" value="F:transferase activity"/>
    <property type="evidence" value="ECO:0007669"/>
    <property type="project" value="UniProtKB-KW"/>
</dbReference>
<name>A0A448ZYT6_METSV</name>
<keyword evidence="1" id="KW-0694">RNA-binding</keyword>
<dbReference type="AlphaFoldDB" id="A0A448ZYT6"/>
<evidence type="ECO:0000256" key="1">
    <source>
        <dbReference type="ARBA" id="ARBA00022884"/>
    </source>
</evidence>
<keyword evidence="2" id="KW-0614">Plasmid</keyword>